<sequence length="229" mass="26090">MTALGALEKLPRELRDHIYAHAAVHITTPYHGQPLPAINGTPQPPLLRLHRRQGTAFDLLLSNSTIKREFESVLDTAAAFSTTIDFRLFNRSAEAVPSIVRPPPHAKSVHLTICFKRLAPINFTPPSMRNDLVPALTLLAVYTRRFPESLKVECWTDHAGRYDGKYAEMMEFFEWVCQKGSQNSLREIEVVLRNEITGIWRETRNERGEDGEWTREISQARATEIMNAP</sequence>
<gene>
    <name evidence="1" type="ORF">TI39_contig4202g00031</name>
</gene>
<dbReference type="AlphaFoldDB" id="A0A0F4GBF5"/>
<organism evidence="1 2">
    <name type="scientific">Zymoseptoria brevis</name>
    <dbReference type="NCBI Taxonomy" id="1047168"/>
    <lineage>
        <taxon>Eukaryota</taxon>
        <taxon>Fungi</taxon>
        <taxon>Dikarya</taxon>
        <taxon>Ascomycota</taxon>
        <taxon>Pezizomycotina</taxon>
        <taxon>Dothideomycetes</taxon>
        <taxon>Dothideomycetidae</taxon>
        <taxon>Mycosphaerellales</taxon>
        <taxon>Mycosphaerellaceae</taxon>
        <taxon>Zymoseptoria</taxon>
    </lineage>
</organism>
<reference evidence="1 2" key="1">
    <citation type="submission" date="2015-03" db="EMBL/GenBank/DDBJ databases">
        <title>RNA-seq based gene annotation and comparative genomics of four Zymoseptoria species reveal species-specific pathogenicity related genes and transposable element activity.</title>
        <authorList>
            <person name="Grandaubert J."/>
            <person name="Bhattacharyya A."/>
            <person name="Stukenbrock E.H."/>
        </authorList>
    </citation>
    <scope>NUCLEOTIDE SEQUENCE [LARGE SCALE GENOMIC DNA]</scope>
    <source>
        <strain evidence="1 2">Zb18110</strain>
    </source>
</reference>
<evidence type="ECO:0000313" key="1">
    <source>
        <dbReference type="EMBL" id="KJX94342.1"/>
    </source>
</evidence>
<keyword evidence="2" id="KW-1185">Reference proteome</keyword>
<name>A0A0F4GBF5_9PEZI</name>
<dbReference type="Proteomes" id="UP000033647">
    <property type="component" value="Unassembled WGS sequence"/>
</dbReference>
<proteinExistence type="predicted"/>
<accession>A0A0F4GBF5</accession>
<protein>
    <submittedName>
        <fullName evidence="1">Uncharacterized protein</fullName>
    </submittedName>
</protein>
<dbReference type="EMBL" id="LAFY01004161">
    <property type="protein sequence ID" value="KJX94342.1"/>
    <property type="molecule type" value="Genomic_DNA"/>
</dbReference>
<comment type="caution">
    <text evidence="1">The sequence shown here is derived from an EMBL/GenBank/DDBJ whole genome shotgun (WGS) entry which is preliminary data.</text>
</comment>
<evidence type="ECO:0000313" key="2">
    <source>
        <dbReference type="Proteomes" id="UP000033647"/>
    </source>
</evidence>
<dbReference type="OrthoDB" id="10295052at2759"/>